<proteinExistence type="predicted"/>
<keyword evidence="1" id="KW-0479">Metal-binding</keyword>
<dbReference type="SMART" id="SM00249">
    <property type="entry name" value="PHD"/>
    <property type="match status" value="1"/>
</dbReference>
<evidence type="ECO:0000256" key="4">
    <source>
        <dbReference type="PROSITE-ProRule" id="PRU00146"/>
    </source>
</evidence>
<keyword evidence="2 4" id="KW-0863">Zinc-finger</keyword>
<evidence type="ECO:0000259" key="5">
    <source>
        <dbReference type="PROSITE" id="PS50016"/>
    </source>
</evidence>
<dbReference type="EMBL" id="CAVLGL010000002">
    <property type="protein sequence ID" value="CAK1579720.1"/>
    <property type="molecule type" value="Genomic_DNA"/>
</dbReference>
<dbReference type="Gene3D" id="3.30.40.10">
    <property type="entry name" value="Zinc/RING finger domain, C3HC4 (zinc finger)"/>
    <property type="match status" value="1"/>
</dbReference>
<reference evidence="6 7" key="1">
    <citation type="submission" date="2023-11" db="EMBL/GenBank/DDBJ databases">
        <authorList>
            <person name="Hedman E."/>
            <person name="Englund M."/>
            <person name="Stromberg M."/>
            <person name="Nyberg Akerstrom W."/>
            <person name="Nylinder S."/>
            <person name="Jareborg N."/>
            <person name="Kallberg Y."/>
            <person name="Kronander E."/>
        </authorList>
    </citation>
    <scope>NUCLEOTIDE SEQUENCE [LARGE SCALE GENOMIC DNA]</scope>
</reference>
<dbReference type="Proteomes" id="UP001314205">
    <property type="component" value="Unassembled WGS sequence"/>
</dbReference>
<dbReference type="Pfam" id="PF00628">
    <property type="entry name" value="PHD"/>
    <property type="match status" value="1"/>
</dbReference>
<keyword evidence="7" id="KW-1185">Reference proteome</keyword>
<dbReference type="AlphaFoldDB" id="A0AAV1KA41"/>
<feature type="domain" description="PHD-type" evidence="5">
    <location>
        <begin position="7"/>
        <end position="66"/>
    </location>
</feature>
<dbReference type="GO" id="GO:0008270">
    <property type="term" value="F:zinc ion binding"/>
    <property type="evidence" value="ECO:0007669"/>
    <property type="project" value="UniProtKB-KW"/>
</dbReference>
<gene>
    <name evidence="6" type="ORF">PARMNEM_LOCUS1625</name>
</gene>
<accession>A0AAV1KA41</accession>
<dbReference type="PROSITE" id="PS50016">
    <property type="entry name" value="ZF_PHD_2"/>
    <property type="match status" value="1"/>
</dbReference>
<evidence type="ECO:0000256" key="3">
    <source>
        <dbReference type="ARBA" id="ARBA00022833"/>
    </source>
</evidence>
<sequence>MSTKFNDDYCVACGSSPPSPSKRVKIKCAYCKQDYHIQCVNIKIETYKDLSRVARTSWKCSTCINVTTRRKGDNTNTPVSARRPATLDDSAMSIDEITHVDKSDSGSRIQEPVPITGNLTLNNIAELLDSKLKSFRESFFSDKKSSIRSKINAAIEKQKNS</sequence>
<protein>
    <recommendedName>
        <fullName evidence="5">PHD-type domain-containing protein</fullName>
    </recommendedName>
</protein>
<dbReference type="PROSITE" id="PS01359">
    <property type="entry name" value="ZF_PHD_1"/>
    <property type="match status" value="1"/>
</dbReference>
<keyword evidence="3" id="KW-0862">Zinc</keyword>
<dbReference type="InterPro" id="IPR013083">
    <property type="entry name" value="Znf_RING/FYVE/PHD"/>
</dbReference>
<evidence type="ECO:0000313" key="7">
    <source>
        <dbReference type="Proteomes" id="UP001314205"/>
    </source>
</evidence>
<dbReference type="InterPro" id="IPR011011">
    <property type="entry name" value="Znf_FYVE_PHD"/>
</dbReference>
<evidence type="ECO:0000313" key="6">
    <source>
        <dbReference type="EMBL" id="CAK1579720.1"/>
    </source>
</evidence>
<evidence type="ECO:0000256" key="2">
    <source>
        <dbReference type="ARBA" id="ARBA00022771"/>
    </source>
</evidence>
<evidence type="ECO:0000256" key="1">
    <source>
        <dbReference type="ARBA" id="ARBA00022723"/>
    </source>
</evidence>
<organism evidence="6 7">
    <name type="scientific">Parnassius mnemosyne</name>
    <name type="common">clouded apollo</name>
    <dbReference type="NCBI Taxonomy" id="213953"/>
    <lineage>
        <taxon>Eukaryota</taxon>
        <taxon>Metazoa</taxon>
        <taxon>Ecdysozoa</taxon>
        <taxon>Arthropoda</taxon>
        <taxon>Hexapoda</taxon>
        <taxon>Insecta</taxon>
        <taxon>Pterygota</taxon>
        <taxon>Neoptera</taxon>
        <taxon>Endopterygota</taxon>
        <taxon>Lepidoptera</taxon>
        <taxon>Glossata</taxon>
        <taxon>Ditrysia</taxon>
        <taxon>Papilionoidea</taxon>
        <taxon>Papilionidae</taxon>
        <taxon>Parnassiinae</taxon>
        <taxon>Parnassini</taxon>
        <taxon>Parnassius</taxon>
        <taxon>Driopa</taxon>
    </lineage>
</organism>
<dbReference type="InterPro" id="IPR001965">
    <property type="entry name" value="Znf_PHD"/>
</dbReference>
<comment type="caution">
    <text evidence="6">The sequence shown here is derived from an EMBL/GenBank/DDBJ whole genome shotgun (WGS) entry which is preliminary data.</text>
</comment>
<dbReference type="InterPro" id="IPR019787">
    <property type="entry name" value="Znf_PHD-finger"/>
</dbReference>
<dbReference type="SUPFAM" id="SSF57903">
    <property type="entry name" value="FYVE/PHD zinc finger"/>
    <property type="match status" value="1"/>
</dbReference>
<name>A0AAV1KA41_9NEOP</name>
<dbReference type="InterPro" id="IPR019786">
    <property type="entry name" value="Zinc_finger_PHD-type_CS"/>
</dbReference>